<proteinExistence type="inferred from homology"/>
<dbReference type="Pfam" id="PF01266">
    <property type="entry name" value="DAO"/>
    <property type="match status" value="1"/>
</dbReference>
<dbReference type="SUPFAM" id="SSF54373">
    <property type="entry name" value="FAD-linked reductases, C-terminal domain"/>
    <property type="match status" value="1"/>
</dbReference>
<evidence type="ECO:0000259" key="2">
    <source>
        <dbReference type="Pfam" id="PF01266"/>
    </source>
</evidence>
<dbReference type="InterPro" id="IPR006076">
    <property type="entry name" value="FAD-dep_OxRdtase"/>
</dbReference>
<accession>A0A3B0T9H8</accession>
<dbReference type="SUPFAM" id="SSF51905">
    <property type="entry name" value="FAD/NAD(P)-binding domain"/>
    <property type="match status" value="1"/>
</dbReference>
<name>A0A3B0T9H8_9ZZZZ</name>
<comment type="similarity">
    <text evidence="1">Belongs to the DadA oxidoreductase family.</text>
</comment>
<dbReference type="PANTHER" id="PTHR13847:SF280">
    <property type="entry name" value="D-AMINO ACID DEHYDROGENASE"/>
    <property type="match status" value="1"/>
</dbReference>
<dbReference type="GO" id="GO:0005737">
    <property type="term" value="C:cytoplasm"/>
    <property type="evidence" value="ECO:0007669"/>
    <property type="project" value="TreeGrafter"/>
</dbReference>
<sequence length="394" mass="42047">LDVTVFEQGPTVAGQASAANASLVTPGHAVVWNAPDAPFRYATTLFKPRSPVGFNPAVFIRSVPWVASFLRNSTPGRSRAATTAITRLAISSAHQLRELLDDTSYEINVGTRGVLYWHNSEKDLANERHHCDFLVSQGIDAAILDRDTLLALEPAFGRSETPPVGALHVRDDFTGDCRLLTEHLAASINTSPSGRIILNTTVTGVSVTDAGPGVSTDEGVESFDHVVVCLGAATGTFLKKHDVRLPIAPAKGYSITATVTDPALLPRIGGVDFAEFCAITPLGEQLRVTAIARFEGPDTTFGPSDFTTHRRVADSVFPGLVDWESPLNEWAGLRPISSDGKPTIDAVPNTPGLWVNAGHGYLGWTLSMASADIITTKILGQPSPPGAEAFSYRW</sequence>
<keyword evidence="3" id="KW-0560">Oxidoreductase</keyword>
<evidence type="ECO:0000256" key="1">
    <source>
        <dbReference type="ARBA" id="ARBA00009410"/>
    </source>
</evidence>
<dbReference type="PANTHER" id="PTHR13847">
    <property type="entry name" value="SARCOSINE DEHYDROGENASE-RELATED"/>
    <property type="match status" value="1"/>
</dbReference>
<dbReference type="InterPro" id="IPR036188">
    <property type="entry name" value="FAD/NAD-bd_sf"/>
</dbReference>
<organism evidence="3">
    <name type="scientific">hydrothermal vent metagenome</name>
    <dbReference type="NCBI Taxonomy" id="652676"/>
    <lineage>
        <taxon>unclassified sequences</taxon>
        <taxon>metagenomes</taxon>
        <taxon>ecological metagenomes</taxon>
    </lineage>
</organism>
<dbReference type="GO" id="GO:0005886">
    <property type="term" value="C:plasma membrane"/>
    <property type="evidence" value="ECO:0007669"/>
    <property type="project" value="TreeGrafter"/>
</dbReference>
<dbReference type="AlphaFoldDB" id="A0A3B0T9H8"/>
<feature type="domain" description="FAD dependent oxidoreductase" evidence="2">
    <location>
        <begin position="2"/>
        <end position="375"/>
    </location>
</feature>
<dbReference type="Gene3D" id="3.30.9.10">
    <property type="entry name" value="D-Amino Acid Oxidase, subunit A, domain 2"/>
    <property type="match status" value="1"/>
</dbReference>
<protein>
    <submittedName>
        <fullName evidence="3">D-amino acid dehydrogenase small subunit</fullName>
        <ecNumber evidence="3">1.4.99.1</ecNumber>
    </submittedName>
</protein>
<dbReference type="EC" id="1.4.99.1" evidence="3"/>
<dbReference type="Gene3D" id="3.50.50.60">
    <property type="entry name" value="FAD/NAD(P)-binding domain"/>
    <property type="match status" value="1"/>
</dbReference>
<dbReference type="GO" id="GO:0008718">
    <property type="term" value="F:D-amino-acid dehydrogenase activity"/>
    <property type="evidence" value="ECO:0007669"/>
    <property type="project" value="TreeGrafter"/>
</dbReference>
<gene>
    <name evidence="3" type="ORF">MNBD_ACTINO02-2412</name>
</gene>
<dbReference type="GO" id="GO:0055130">
    <property type="term" value="P:D-alanine catabolic process"/>
    <property type="evidence" value="ECO:0007669"/>
    <property type="project" value="TreeGrafter"/>
</dbReference>
<dbReference type="EMBL" id="UOEK01000316">
    <property type="protein sequence ID" value="VAW05464.1"/>
    <property type="molecule type" value="Genomic_DNA"/>
</dbReference>
<evidence type="ECO:0000313" key="3">
    <source>
        <dbReference type="EMBL" id="VAW05464.1"/>
    </source>
</evidence>
<reference evidence="3" key="1">
    <citation type="submission" date="2018-06" db="EMBL/GenBank/DDBJ databases">
        <authorList>
            <person name="Zhirakovskaya E."/>
        </authorList>
    </citation>
    <scope>NUCLEOTIDE SEQUENCE</scope>
</reference>
<feature type="non-terminal residue" evidence="3">
    <location>
        <position position="1"/>
    </location>
</feature>